<name>A0ABQ8YNV0_9EUKA</name>
<evidence type="ECO:0000259" key="2">
    <source>
        <dbReference type="Pfam" id="PF13518"/>
    </source>
</evidence>
<feature type="domain" description="Insertion element IS150 protein InsJ-like helix-turn-helix" evidence="2">
    <location>
        <begin position="4"/>
        <end position="43"/>
    </location>
</feature>
<dbReference type="InterPro" id="IPR038717">
    <property type="entry name" value="Tc1-like_DDE_dom"/>
</dbReference>
<evidence type="ECO:0000313" key="3">
    <source>
        <dbReference type="EMBL" id="KAJ6246279.1"/>
    </source>
</evidence>
<proteinExistence type="predicted"/>
<organism evidence="3 4">
    <name type="scientific">Anaeramoeba flamelloides</name>
    <dbReference type="NCBI Taxonomy" id="1746091"/>
    <lineage>
        <taxon>Eukaryota</taxon>
        <taxon>Metamonada</taxon>
        <taxon>Anaeramoebidae</taxon>
        <taxon>Anaeramoeba</taxon>
    </lineage>
</organism>
<accession>A0ABQ8YNV0</accession>
<dbReference type="Proteomes" id="UP001150062">
    <property type="component" value="Unassembled WGS sequence"/>
</dbReference>
<keyword evidence="4" id="KW-1185">Reference proteome</keyword>
<dbReference type="Gene3D" id="3.30.420.10">
    <property type="entry name" value="Ribonuclease H-like superfamily/Ribonuclease H"/>
    <property type="match status" value="1"/>
</dbReference>
<dbReference type="Pfam" id="PF13358">
    <property type="entry name" value="DDE_3"/>
    <property type="match status" value="1"/>
</dbReference>
<dbReference type="PANTHER" id="PTHR46068">
    <property type="entry name" value="PROTEIN CBG27172"/>
    <property type="match status" value="1"/>
</dbReference>
<dbReference type="InterPro" id="IPR009057">
    <property type="entry name" value="Homeodomain-like_sf"/>
</dbReference>
<dbReference type="PANTHER" id="PTHR46068:SF1">
    <property type="entry name" value="TRANSPOSASE IS30-LIKE HTH DOMAIN-CONTAINING PROTEIN"/>
    <property type="match status" value="1"/>
</dbReference>
<dbReference type="Pfam" id="PF13518">
    <property type="entry name" value="HTH_28"/>
    <property type="match status" value="1"/>
</dbReference>
<reference evidence="3" key="1">
    <citation type="submission" date="2022-08" db="EMBL/GenBank/DDBJ databases">
        <title>Novel sulfate-reducing endosymbionts in the free-living metamonad Anaeramoeba.</title>
        <authorList>
            <person name="Jerlstrom-Hultqvist J."/>
            <person name="Cepicka I."/>
            <person name="Gallot-Lavallee L."/>
            <person name="Salas-Leiva D."/>
            <person name="Curtis B.A."/>
            <person name="Zahonova K."/>
            <person name="Pipaliya S."/>
            <person name="Dacks J."/>
            <person name="Roger A.J."/>
        </authorList>
    </citation>
    <scope>NUCLEOTIDE SEQUENCE</scope>
    <source>
        <strain evidence="3">Schooner1</strain>
    </source>
</reference>
<evidence type="ECO:0000313" key="4">
    <source>
        <dbReference type="Proteomes" id="UP001150062"/>
    </source>
</evidence>
<dbReference type="SUPFAM" id="SSF46689">
    <property type="entry name" value="Homeodomain-like"/>
    <property type="match status" value="1"/>
</dbReference>
<protein>
    <submittedName>
        <fullName evidence="3">Transposable element-related</fullName>
    </submittedName>
</protein>
<sequence length="229" mass="27173">MHNQGKSIREISRELKIGTKKVRVWIKNWNSEGRLCNKKRGRKRKKMCNQLKYFIEQETKLHRSSVFIEKKKFEKKIMIWGAIAHDVQTDLIIINGTVNTECYIHDIIKKSNVIQLANSEYGEFKWIFQQDGARPHTSKKTLTYLKQRCNVLDPWPPNSPDLNPIENLWSIMDTKLKNCNPKNEEEFIKIITNVWDTLSWKTLENLVISMYKRIDLVIEREGESINSFY</sequence>
<dbReference type="InterPro" id="IPR055247">
    <property type="entry name" value="InsJ-like_HTH"/>
</dbReference>
<dbReference type="EMBL" id="JAOAOG010000136">
    <property type="protein sequence ID" value="KAJ6246279.1"/>
    <property type="molecule type" value="Genomic_DNA"/>
</dbReference>
<gene>
    <name evidence="3" type="ORF">M0813_19418</name>
</gene>
<dbReference type="InterPro" id="IPR036397">
    <property type="entry name" value="RNaseH_sf"/>
</dbReference>
<evidence type="ECO:0000259" key="1">
    <source>
        <dbReference type="Pfam" id="PF13358"/>
    </source>
</evidence>
<feature type="domain" description="Tc1-like transposase DDE" evidence="1">
    <location>
        <begin position="69"/>
        <end position="186"/>
    </location>
</feature>
<comment type="caution">
    <text evidence="3">The sequence shown here is derived from an EMBL/GenBank/DDBJ whole genome shotgun (WGS) entry which is preliminary data.</text>
</comment>